<dbReference type="InterPro" id="IPR031303">
    <property type="entry name" value="C5_meth_CS"/>
</dbReference>
<dbReference type="OrthoDB" id="9813719at2"/>
<keyword evidence="3 5" id="KW-0949">S-adenosyl-L-methionine</keyword>
<sequence>MSSTKLTSFEICAGAGGQALGLEQAGFAHQALIEIDNWAAETLRRNRTTMGITDESIIHEADVHSINGSKYRDEIDLFSGGVPCPPFSIAGKQLGADDDRDLFPEALRLIKEINPRAVLLENVKGLGQKRFDDYRQQILSKLNSLGYITHWKHIQAADFGVPQLRPRFVLVALKAEYDAYFEWPEALSEHLTVGEALKHLMGSEGWPGAEKWAKQANTVAPTLVGGSKKHGGADVGPTRAKEAWRRLGVKGTSIAESAPPADFPTDLTDTLPRLTVQMGGVIQGFPEDWTWAGGKTAQWRQVGNAFPPPVARALGQSIKYALEKRELGEATSALKANQSALVV</sequence>
<accession>A0A177IN58</accession>
<evidence type="ECO:0000256" key="1">
    <source>
        <dbReference type="ARBA" id="ARBA00022603"/>
    </source>
</evidence>
<name>A0A177IN58_9CORY</name>
<dbReference type="SUPFAM" id="SSF53335">
    <property type="entry name" value="S-adenosyl-L-methionine-dependent methyltransferases"/>
    <property type="match status" value="1"/>
</dbReference>
<gene>
    <name evidence="8" type="ORF">AYJ05_11400</name>
</gene>
<evidence type="ECO:0000256" key="2">
    <source>
        <dbReference type="ARBA" id="ARBA00022679"/>
    </source>
</evidence>
<dbReference type="InterPro" id="IPR029063">
    <property type="entry name" value="SAM-dependent_MTases_sf"/>
</dbReference>
<dbReference type="PANTHER" id="PTHR10629:SF52">
    <property type="entry name" value="DNA (CYTOSINE-5)-METHYLTRANSFERASE 1"/>
    <property type="match status" value="1"/>
</dbReference>
<dbReference type="InterPro" id="IPR018117">
    <property type="entry name" value="C5_DNA_meth_AS"/>
</dbReference>
<dbReference type="InterPro" id="IPR050390">
    <property type="entry name" value="C5-Methyltransferase"/>
</dbReference>
<dbReference type="NCBIfam" id="TIGR00675">
    <property type="entry name" value="dcm"/>
    <property type="match status" value="1"/>
</dbReference>
<organism evidence="8 9">
    <name type="scientific">Corynebacterium stationis</name>
    <dbReference type="NCBI Taxonomy" id="1705"/>
    <lineage>
        <taxon>Bacteria</taxon>
        <taxon>Bacillati</taxon>
        <taxon>Actinomycetota</taxon>
        <taxon>Actinomycetes</taxon>
        <taxon>Mycobacteriales</taxon>
        <taxon>Corynebacteriaceae</taxon>
        <taxon>Corynebacterium</taxon>
    </lineage>
</organism>
<dbReference type="Pfam" id="PF00145">
    <property type="entry name" value="DNA_methylase"/>
    <property type="match status" value="1"/>
</dbReference>
<comment type="similarity">
    <text evidence="5 6">Belongs to the class I-like SAM-binding methyltransferase superfamily. C5-methyltransferase family.</text>
</comment>
<dbReference type="GO" id="GO:0009307">
    <property type="term" value="P:DNA restriction-modification system"/>
    <property type="evidence" value="ECO:0007669"/>
    <property type="project" value="UniProtKB-KW"/>
</dbReference>
<dbReference type="Gene3D" id="3.90.120.10">
    <property type="entry name" value="DNA Methylase, subunit A, domain 2"/>
    <property type="match status" value="1"/>
</dbReference>
<evidence type="ECO:0000256" key="4">
    <source>
        <dbReference type="ARBA" id="ARBA00022747"/>
    </source>
</evidence>
<evidence type="ECO:0000256" key="3">
    <source>
        <dbReference type="ARBA" id="ARBA00022691"/>
    </source>
</evidence>
<comment type="caution">
    <text evidence="8">The sequence shown here is derived from an EMBL/GenBank/DDBJ whole genome shotgun (WGS) entry which is preliminary data.</text>
</comment>
<dbReference type="GO" id="GO:0032259">
    <property type="term" value="P:methylation"/>
    <property type="evidence" value="ECO:0007669"/>
    <property type="project" value="UniProtKB-KW"/>
</dbReference>
<evidence type="ECO:0000256" key="7">
    <source>
        <dbReference type="RuleBase" id="RU000417"/>
    </source>
</evidence>
<comment type="catalytic activity">
    <reaction evidence="7">
        <text>a 2'-deoxycytidine in DNA + S-adenosyl-L-methionine = a 5-methyl-2'-deoxycytidine in DNA + S-adenosyl-L-homocysteine + H(+)</text>
        <dbReference type="Rhea" id="RHEA:13681"/>
        <dbReference type="Rhea" id="RHEA-COMP:11369"/>
        <dbReference type="Rhea" id="RHEA-COMP:11370"/>
        <dbReference type="ChEBI" id="CHEBI:15378"/>
        <dbReference type="ChEBI" id="CHEBI:57856"/>
        <dbReference type="ChEBI" id="CHEBI:59789"/>
        <dbReference type="ChEBI" id="CHEBI:85452"/>
        <dbReference type="ChEBI" id="CHEBI:85454"/>
        <dbReference type="EC" id="2.1.1.37"/>
    </reaction>
</comment>
<feature type="active site" evidence="5">
    <location>
        <position position="84"/>
    </location>
</feature>
<evidence type="ECO:0000313" key="8">
    <source>
        <dbReference type="EMBL" id="OAH30250.1"/>
    </source>
</evidence>
<evidence type="ECO:0000313" key="9">
    <source>
        <dbReference type="Proteomes" id="UP000076947"/>
    </source>
</evidence>
<protein>
    <recommendedName>
        <fullName evidence="7">Cytosine-specific methyltransferase</fullName>
        <ecNumber evidence="7">2.1.1.37</ecNumber>
    </recommendedName>
</protein>
<dbReference type="GO" id="GO:0044027">
    <property type="term" value="P:negative regulation of gene expression via chromosomal CpG island methylation"/>
    <property type="evidence" value="ECO:0007669"/>
    <property type="project" value="TreeGrafter"/>
</dbReference>
<dbReference type="CDD" id="cd00315">
    <property type="entry name" value="Cyt_C5_DNA_methylase"/>
    <property type="match status" value="1"/>
</dbReference>
<dbReference type="GO" id="GO:0003886">
    <property type="term" value="F:DNA (cytosine-5-)-methyltransferase activity"/>
    <property type="evidence" value="ECO:0007669"/>
    <property type="project" value="UniProtKB-EC"/>
</dbReference>
<dbReference type="Gene3D" id="3.40.50.150">
    <property type="entry name" value="Vaccinia Virus protein VP39"/>
    <property type="match status" value="1"/>
</dbReference>
<keyword evidence="4" id="KW-0680">Restriction system</keyword>
<dbReference type="EMBL" id="LSTQ01000009">
    <property type="protein sequence ID" value="OAH30250.1"/>
    <property type="molecule type" value="Genomic_DNA"/>
</dbReference>
<keyword evidence="2 5" id="KW-0808">Transferase</keyword>
<evidence type="ECO:0000256" key="6">
    <source>
        <dbReference type="RuleBase" id="RU000416"/>
    </source>
</evidence>
<dbReference type="AlphaFoldDB" id="A0A177IN58"/>
<dbReference type="PROSITE" id="PS51679">
    <property type="entry name" value="SAM_MT_C5"/>
    <property type="match status" value="1"/>
</dbReference>
<evidence type="ECO:0000256" key="5">
    <source>
        <dbReference type="PROSITE-ProRule" id="PRU01016"/>
    </source>
</evidence>
<dbReference type="RefSeq" id="WP_066838936.1">
    <property type="nucleotide sequence ID" value="NZ_LSTQ01000009.1"/>
</dbReference>
<keyword evidence="9" id="KW-1185">Reference proteome</keyword>
<dbReference type="InterPro" id="IPR001525">
    <property type="entry name" value="C5_MeTfrase"/>
</dbReference>
<dbReference type="GO" id="GO:0003677">
    <property type="term" value="F:DNA binding"/>
    <property type="evidence" value="ECO:0007669"/>
    <property type="project" value="TreeGrafter"/>
</dbReference>
<dbReference type="PRINTS" id="PR00105">
    <property type="entry name" value="C5METTRFRASE"/>
</dbReference>
<dbReference type="PROSITE" id="PS00094">
    <property type="entry name" value="C5_MTASE_1"/>
    <property type="match status" value="1"/>
</dbReference>
<dbReference type="PROSITE" id="PS00095">
    <property type="entry name" value="C5_MTASE_2"/>
    <property type="match status" value="1"/>
</dbReference>
<dbReference type="PANTHER" id="PTHR10629">
    <property type="entry name" value="CYTOSINE-SPECIFIC METHYLTRANSFERASE"/>
    <property type="match status" value="1"/>
</dbReference>
<keyword evidence="1 5" id="KW-0489">Methyltransferase</keyword>
<dbReference type="EC" id="2.1.1.37" evidence="7"/>
<dbReference type="Proteomes" id="UP000076947">
    <property type="component" value="Unassembled WGS sequence"/>
</dbReference>
<reference evidence="9" key="1">
    <citation type="submission" date="2016-02" db="EMBL/GenBank/DDBJ databases">
        <authorList>
            <person name="Kaur G."/>
            <person name="Nair G.R."/>
            <person name="Mayilraj S."/>
        </authorList>
    </citation>
    <scope>NUCLEOTIDE SEQUENCE [LARGE SCALE GENOMIC DNA]</scope>
    <source>
        <strain evidence="9">GA-15</strain>
    </source>
</reference>
<proteinExistence type="inferred from homology"/>